<sequence>MFTNGQLVFAGLFFIVFVIIMIFSYKGDKRLHKKYYKGSIWVLVGFIVFVTLLILVKNYFKS</sequence>
<dbReference type="EMBL" id="CP122379">
    <property type="protein sequence ID" value="WGF91211.1"/>
    <property type="molecule type" value="Genomic_DNA"/>
</dbReference>
<keyword evidence="1" id="KW-0472">Membrane</keyword>
<keyword evidence="3" id="KW-1185">Reference proteome</keyword>
<accession>A0ABY8KQ11</accession>
<evidence type="ECO:0000313" key="2">
    <source>
        <dbReference type="EMBL" id="WGF91211.1"/>
    </source>
</evidence>
<organism evidence="2 3">
    <name type="scientific">Aequorivita marisscotiae</name>
    <dbReference type="NCBI Taxonomy" id="3040348"/>
    <lineage>
        <taxon>Bacteria</taxon>
        <taxon>Pseudomonadati</taxon>
        <taxon>Bacteroidota</taxon>
        <taxon>Flavobacteriia</taxon>
        <taxon>Flavobacteriales</taxon>
        <taxon>Flavobacteriaceae</taxon>
        <taxon>Aequorivita</taxon>
    </lineage>
</organism>
<feature type="transmembrane region" description="Helical" evidence="1">
    <location>
        <begin position="35"/>
        <end position="56"/>
    </location>
</feature>
<protein>
    <recommendedName>
        <fullName evidence="4">DUF3976 domain-containing protein</fullName>
    </recommendedName>
</protein>
<reference evidence="2 3" key="1">
    <citation type="submission" date="2023-04" db="EMBL/GenBank/DDBJ databases">
        <title>Taxonomic identification of the Arctic strain Aequorivita sp. nov. and transcriptomic analysis in response to temperature stress.</title>
        <authorList>
            <person name="Liu W."/>
            <person name="Cong B."/>
            <person name="Lin J."/>
        </authorList>
    </citation>
    <scope>NUCLEOTIDE SEQUENCE [LARGE SCALE GENOMIC DNA]</scope>
    <source>
        <strain evidence="2 3">Ant34-E75</strain>
    </source>
</reference>
<feature type="transmembrane region" description="Helical" evidence="1">
    <location>
        <begin position="6"/>
        <end position="23"/>
    </location>
</feature>
<name>A0ABY8KQ11_9FLAO</name>
<keyword evidence="1" id="KW-0812">Transmembrane</keyword>
<evidence type="ECO:0000256" key="1">
    <source>
        <dbReference type="SAM" id="Phobius"/>
    </source>
</evidence>
<keyword evidence="1" id="KW-1133">Transmembrane helix</keyword>
<evidence type="ECO:0008006" key="4">
    <source>
        <dbReference type="Google" id="ProtNLM"/>
    </source>
</evidence>
<evidence type="ECO:0000313" key="3">
    <source>
        <dbReference type="Proteomes" id="UP001238523"/>
    </source>
</evidence>
<proteinExistence type="predicted"/>
<gene>
    <name evidence="2" type="ORF">QCQ61_08260</name>
</gene>
<dbReference type="Proteomes" id="UP001238523">
    <property type="component" value="Chromosome"/>
</dbReference>